<dbReference type="PANTHER" id="PTHR30466">
    <property type="entry name" value="FLAVIN REDUCTASE"/>
    <property type="match status" value="1"/>
</dbReference>
<dbReference type="EMBL" id="FNVU01000027">
    <property type="protein sequence ID" value="SEG93371.1"/>
    <property type="molecule type" value="Genomic_DNA"/>
</dbReference>
<dbReference type="Gene3D" id="2.30.110.10">
    <property type="entry name" value="Electron Transport, Fmn-binding Protein, Chain A"/>
    <property type="match status" value="1"/>
</dbReference>
<dbReference type="InterPro" id="IPR050268">
    <property type="entry name" value="NADH-dep_flavin_reductase"/>
</dbReference>
<dbReference type="GO" id="GO:0006208">
    <property type="term" value="P:pyrimidine nucleobase catabolic process"/>
    <property type="evidence" value="ECO:0007669"/>
    <property type="project" value="TreeGrafter"/>
</dbReference>
<dbReference type="InterPro" id="IPR012349">
    <property type="entry name" value="Split_barrel_FMN-bd"/>
</dbReference>
<feature type="domain" description="Flavin reductase like" evidence="2">
    <location>
        <begin position="2"/>
        <end position="74"/>
    </location>
</feature>
<organism evidence="3 4">
    <name type="scientific">Actinacidiphila yanglinensis</name>
    <dbReference type="NCBI Taxonomy" id="310779"/>
    <lineage>
        <taxon>Bacteria</taxon>
        <taxon>Bacillati</taxon>
        <taxon>Actinomycetota</taxon>
        <taxon>Actinomycetes</taxon>
        <taxon>Kitasatosporales</taxon>
        <taxon>Streptomycetaceae</taxon>
        <taxon>Actinacidiphila</taxon>
    </lineage>
</organism>
<keyword evidence="1" id="KW-0560">Oxidoreductase</keyword>
<feature type="non-terminal residue" evidence="3">
    <location>
        <position position="1"/>
    </location>
</feature>
<dbReference type="RefSeq" id="WP_146088434.1">
    <property type="nucleotide sequence ID" value="NZ_FNVU01000027.1"/>
</dbReference>
<keyword evidence="4" id="KW-1185">Reference proteome</keyword>
<proteinExistence type="predicted"/>
<name>A0A1H6E800_9ACTN</name>
<dbReference type="Pfam" id="PF01613">
    <property type="entry name" value="Flavin_Reduct"/>
    <property type="match status" value="1"/>
</dbReference>
<dbReference type="Proteomes" id="UP000236754">
    <property type="component" value="Unassembled WGS sequence"/>
</dbReference>
<evidence type="ECO:0000313" key="4">
    <source>
        <dbReference type="Proteomes" id="UP000236754"/>
    </source>
</evidence>
<protein>
    <submittedName>
        <fullName evidence="3">Flavin reductase like domain-containing protein</fullName>
    </submittedName>
</protein>
<dbReference type="InterPro" id="IPR002563">
    <property type="entry name" value="Flavin_Rdtase-like_dom"/>
</dbReference>
<dbReference type="PANTHER" id="PTHR30466:SF1">
    <property type="entry name" value="FMN REDUCTASE (NADH) RUTF"/>
    <property type="match status" value="1"/>
</dbReference>
<dbReference type="GO" id="GO:0010181">
    <property type="term" value="F:FMN binding"/>
    <property type="evidence" value="ECO:0007669"/>
    <property type="project" value="InterPro"/>
</dbReference>
<dbReference type="AlphaFoldDB" id="A0A1H6E800"/>
<evidence type="ECO:0000259" key="2">
    <source>
        <dbReference type="Pfam" id="PF01613"/>
    </source>
</evidence>
<evidence type="ECO:0000256" key="1">
    <source>
        <dbReference type="ARBA" id="ARBA00023002"/>
    </source>
</evidence>
<evidence type="ECO:0000313" key="3">
    <source>
        <dbReference type="EMBL" id="SEG93371.1"/>
    </source>
</evidence>
<reference evidence="3 4" key="1">
    <citation type="submission" date="2016-10" db="EMBL/GenBank/DDBJ databases">
        <authorList>
            <person name="de Groot N.N."/>
        </authorList>
    </citation>
    <scope>NUCLEOTIDE SEQUENCE [LARGE SCALE GENOMIC DNA]</scope>
    <source>
        <strain evidence="3 4">CGMCC 4.2023</strain>
    </source>
</reference>
<accession>A0A1H6E800</accession>
<gene>
    <name evidence="3" type="ORF">SAMN05216223_127104</name>
</gene>
<sequence length="75" mass="8518">RFATSGIDRFAAPTRWRRLERGEPVLEGVAGWLRVGIEQVVPAGDHRIVIARVEESWLDDDRRPLLFHAGGYHAL</sequence>
<dbReference type="GO" id="GO:0042602">
    <property type="term" value="F:riboflavin reductase (NADPH) activity"/>
    <property type="evidence" value="ECO:0007669"/>
    <property type="project" value="TreeGrafter"/>
</dbReference>
<dbReference type="SUPFAM" id="SSF50475">
    <property type="entry name" value="FMN-binding split barrel"/>
    <property type="match status" value="1"/>
</dbReference>